<name>A0A821RKQ1_9NEOP</name>
<proteinExistence type="predicted"/>
<organism evidence="2 3">
    <name type="scientific">Pieris macdunnoughi</name>
    <dbReference type="NCBI Taxonomy" id="345717"/>
    <lineage>
        <taxon>Eukaryota</taxon>
        <taxon>Metazoa</taxon>
        <taxon>Ecdysozoa</taxon>
        <taxon>Arthropoda</taxon>
        <taxon>Hexapoda</taxon>
        <taxon>Insecta</taxon>
        <taxon>Pterygota</taxon>
        <taxon>Neoptera</taxon>
        <taxon>Endopterygota</taxon>
        <taxon>Lepidoptera</taxon>
        <taxon>Glossata</taxon>
        <taxon>Ditrysia</taxon>
        <taxon>Papilionoidea</taxon>
        <taxon>Pieridae</taxon>
        <taxon>Pierinae</taxon>
        <taxon>Pieris</taxon>
    </lineage>
</organism>
<dbReference type="InterPro" id="IPR020904">
    <property type="entry name" value="Sc_DH/Rdtase_CS"/>
</dbReference>
<dbReference type="PANTHER" id="PTHR43975:SF2">
    <property type="entry name" value="EG:BACR7A4.14 PROTEIN-RELATED"/>
    <property type="match status" value="1"/>
</dbReference>
<dbReference type="OrthoDB" id="47007at2759"/>
<evidence type="ECO:0000256" key="1">
    <source>
        <dbReference type="ARBA" id="ARBA00023002"/>
    </source>
</evidence>
<evidence type="ECO:0000313" key="2">
    <source>
        <dbReference type="EMBL" id="CAF4841351.1"/>
    </source>
</evidence>
<dbReference type="PANTHER" id="PTHR43975">
    <property type="entry name" value="ZGC:101858"/>
    <property type="match status" value="1"/>
</dbReference>
<reference evidence="2" key="1">
    <citation type="submission" date="2021-02" db="EMBL/GenBank/DDBJ databases">
        <authorList>
            <person name="Steward A R."/>
        </authorList>
    </citation>
    <scope>NUCLEOTIDE SEQUENCE</scope>
</reference>
<gene>
    <name evidence="2" type="ORF">PMACD_LOCUS6196</name>
</gene>
<dbReference type="Pfam" id="PF13561">
    <property type="entry name" value="adh_short_C2"/>
    <property type="match status" value="1"/>
</dbReference>
<protein>
    <submittedName>
        <fullName evidence="2">Uncharacterized protein</fullName>
    </submittedName>
</protein>
<dbReference type="Proteomes" id="UP000663880">
    <property type="component" value="Unassembled WGS sequence"/>
</dbReference>
<accession>A0A821RKQ1</accession>
<dbReference type="Gene3D" id="3.40.50.720">
    <property type="entry name" value="NAD(P)-binding Rossmann-like Domain"/>
    <property type="match status" value="1"/>
</dbReference>
<keyword evidence="3" id="KW-1185">Reference proteome</keyword>
<dbReference type="AlphaFoldDB" id="A0A821RKQ1"/>
<dbReference type="SUPFAM" id="SSF51735">
    <property type="entry name" value="NAD(P)-binding Rossmann-fold domains"/>
    <property type="match status" value="1"/>
</dbReference>
<dbReference type="InterPro" id="IPR036291">
    <property type="entry name" value="NAD(P)-bd_dom_sf"/>
</dbReference>
<dbReference type="PRINTS" id="PR00080">
    <property type="entry name" value="SDRFAMILY"/>
</dbReference>
<dbReference type="InterPro" id="IPR002347">
    <property type="entry name" value="SDR_fam"/>
</dbReference>
<dbReference type="PROSITE" id="PS00061">
    <property type="entry name" value="ADH_SHORT"/>
    <property type="match status" value="1"/>
</dbReference>
<evidence type="ECO:0000313" key="3">
    <source>
        <dbReference type="Proteomes" id="UP000663880"/>
    </source>
</evidence>
<dbReference type="PRINTS" id="PR00081">
    <property type="entry name" value="GDHRDH"/>
</dbReference>
<sequence>MYFENKVVLITGASSGIGAEIALHFAKQSARLALAGRNVQNLESVASLCEKEKGVTPIQIVADITKESDVERILKETIYHFARLDVLINNAGMSLIGGIKDKSLDIYDKIMTVNLRAVYQLTYLAAPYLIATKGSIVNISSIASSYPFSDMTEYCMSKAALDMLTKCVALDLAQHGVRVNAVNPGLVKTNLINILFPESDKAEKFTKDVMASTPLKRLTEAYDVATLVIFLASDKAKSITGCCYPVDGGKLLV</sequence>
<dbReference type="FunFam" id="3.40.50.720:FF:000084">
    <property type="entry name" value="Short-chain dehydrogenase reductase"/>
    <property type="match status" value="1"/>
</dbReference>
<dbReference type="NCBIfam" id="NF005559">
    <property type="entry name" value="PRK07231.1"/>
    <property type="match status" value="1"/>
</dbReference>
<keyword evidence="1" id="KW-0560">Oxidoreductase</keyword>
<comment type="caution">
    <text evidence="2">The sequence shown here is derived from an EMBL/GenBank/DDBJ whole genome shotgun (WGS) entry which is preliminary data.</text>
</comment>
<dbReference type="GO" id="GO:0016491">
    <property type="term" value="F:oxidoreductase activity"/>
    <property type="evidence" value="ECO:0007669"/>
    <property type="project" value="UniProtKB-KW"/>
</dbReference>
<dbReference type="EMBL" id="CAJOBZ010000013">
    <property type="protein sequence ID" value="CAF4841351.1"/>
    <property type="molecule type" value="Genomic_DNA"/>
</dbReference>